<feature type="transmembrane region" description="Helical" evidence="7">
    <location>
        <begin position="187"/>
        <end position="207"/>
    </location>
</feature>
<dbReference type="EMBL" id="JAWLKA010000047">
    <property type="protein sequence ID" value="MDV6286814.1"/>
    <property type="molecule type" value="Genomic_DNA"/>
</dbReference>
<evidence type="ECO:0000256" key="6">
    <source>
        <dbReference type="ARBA" id="ARBA00023136"/>
    </source>
</evidence>
<dbReference type="CDD" id="cd06261">
    <property type="entry name" value="TM_PBP2"/>
    <property type="match status" value="1"/>
</dbReference>
<dbReference type="PROSITE" id="PS50928">
    <property type="entry name" value="ABC_TM1"/>
    <property type="match status" value="1"/>
</dbReference>
<keyword evidence="11" id="KW-1185">Reference proteome</keyword>
<reference evidence="10 11" key="1">
    <citation type="submission" date="2023-10" db="EMBL/GenBank/DDBJ databases">
        <title>Development of a sustainable strategy for remediation of hydrocarbon-contaminated territories based on the waste exchange concept.</title>
        <authorList>
            <person name="Krivoruchko A."/>
        </authorList>
    </citation>
    <scope>NUCLEOTIDE SEQUENCE [LARGE SCALE GENOMIC DNA]</scope>
    <source>
        <strain evidence="10 11">IEGM 60</strain>
    </source>
</reference>
<evidence type="ECO:0000313" key="10">
    <source>
        <dbReference type="EMBL" id="MDV6286814.1"/>
    </source>
</evidence>
<evidence type="ECO:0000256" key="8">
    <source>
        <dbReference type="SAM" id="MobiDB-lite"/>
    </source>
</evidence>
<protein>
    <submittedName>
        <fullName evidence="10">ABC transporter permease</fullName>
    </submittedName>
</protein>
<dbReference type="Pfam" id="PF00528">
    <property type="entry name" value="BPD_transp_1"/>
    <property type="match status" value="1"/>
</dbReference>
<dbReference type="Proteomes" id="UP001185737">
    <property type="component" value="Unassembled WGS sequence"/>
</dbReference>
<sequence>MATIIEPVRGEDQPQQEEDLTPPKAPNPWLVKYDRLIYGIIGLAAFLVLWWWIVESEAVSALYLSKPQDVAKAFVDGLADGTLRSEIWPSVQRALVGFAIALVVGIALGIVVGSVRIFQKLAEPLLLFFRNLSLLALLPVFVVFLGIGEESKVAIVVWACFWPIFVNAVGAVGGVERILLNAARTLGAGRVYIFTRVVLPAAIPAIFPGIRLAAANAFTALVAAELVGGAQGLGIYINNAALRYQTPQMYAGILTLGLIGILVNGVLTAAEWRLTAWQRGLTNK</sequence>
<evidence type="ECO:0000256" key="3">
    <source>
        <dbReference type="ARBA" id="ARBA00022475"/>
    </source>
</evidence>
<feature type="domain" description="ABC transmembrane type-1" evidence="9">
    <location>
        <begin position="87"/>
        <end position="271"/>
    </location>
</feature>
<feature type="region of interest" description="Disordered" evidence="8">
    <location>
        <begin position="1"/>
        <end position="23"/>
    </location>
</feature>
<dbReference type="SUPFAM" id="SSF161098">
    <property type="entry name" value="MetI-like"/>
    <property type="match status" value="1"/>
</dbReference>
<accession>A0ABU4CTF0</accession>
<feature type="transmembrane region" description="Helical" evidence="7">
    <location>
        <begin position="94"/>
        <end position="115"/>
    </location>
</feature>
<name>A0ABU4CTF0_RHOJO</name>
<keyword evidence="5 7" id="KW-1133">Transmembrane helix</keyword>
<dbReference type="InterPro" id="IPR035906">
    <property type="entry name" value="MetI-like_sf"/>
</dbReference>
<dbReference type="RefSeq" id="WP_317571796.1">
    <property type="nucleotide sequence ID" value="NZ_JAWLKA010000047.1"/>
</dbReference>
<keyword evidence="6 7" id="KW-0472">Membrane</keyword>
<comment type="subcellular location">
    <subcellularLocation>
        <location evidence="1 7">Cell membrane</location>
        <topology evidence="1 7">Multi-pass membrane protein</topology>
    </subcellularLocation>
</comment>
<comment type="similarity">
    <text evidence="7">Belongs to the binding-protein-dependent transport system permease family.</text>
</comment>
<dbReference type="InterPro" id="IPR000515">
    <property type="entry name" value="MetI-like"/>
</dbReference>
<organism evidence="10 11">
    <name type="scientific">Rhodococcus jostii</name>
    <dbReference type="NCBI Taxonomy" id="132919"/>
    <lineage>
        <taxon>Bacteria</taxon>
        <taxon>Bacillati</taxon>
        <taxon>Actinomycetota</taxon>
        <taxon>Actinomycetes</taxon>
        <taxon>Mycobacteriales</taxon>
        <taxon>Nocardiaceae</taxon>
        <taxon>Rhodococcus</taxon>
    </lineage>
</organism>
<evidence type="ECO:0000256" key="7">
    <source>
        <dbReference type="RuleBase" id="RU363032"/>
    </source>
</evidence>
<keyword evidence="4 7" id="KW-0812">Transmembrane</keyword>
<evidence type="ECO:0000256" key="1">
    <source>
        <dbReference type="ARBA" id="ARBA00004651"/>
    </source>
</evidence>
<evidence type="ECO:0000256" key="2">
    <source>
        <dbReference type="ARBA" id="ARBA00022448"/>
    </source>
</evidence>
<proteinExistence type="inferred from homology"/>
<evidence type="ECO:0000256" key="5">
    <source>
        <dbReference type="ARBA" id="ARBA00022989"/>
    </source>
</evidence>
<evidence type="ECO:0000256" key="4">
    <source>
        <dbReference type="ARBA" id="ARBA00022692"/>
    </source>
</evidence>
<keyword evidence="2 7" id="KW-0813">Transport</keyword>
<dbReference type="Gene3D" id="1.10.3720.10">
    <property type="entry name" value="MetI-like"/>
    <property type="match status" value="1"/>
</dbReference>
<feature type="transmembrane region" description="Helical" evidence="7">
    <location>
        <begin position="36"/>
        <end position="54"/>
    </location>
</feature>
<dbReference type="PANTHER" id="PTHR30151">
    <property type="entry name" value="ALKANE SULFONATE ABC TRANSPORTER-RELATED, MEMBRANE SUBUNIT"/>
    <property type="match status" value="1"/>
</dbReference>
<evidence type="ECO:0000259" key="9">
    <source>
        <dbReference type="PROSITE" id="PS50928"/>
    </source>
</evidence>
<feature type="transmembrane region" description="Helical" evidence="7">
    <location>
        <begin position="127"/>
        <end position="147"/>
    </location>
</feature>
<gene>
    <name evidence="10" type="ORF">R3Q59_40775</name>
</gene>
<dbReference type="PANTHER" id="PTHR30151:SF0">
    <property type="entry name" value="ABC TRANSPORTER PERMEASE PROTEIN MJ0413-RELATED"/>
    <property type="match status" value="1"/>
</dbReference>
<comment type="caution">
    <text evidence="10">The sequence shown here is derived from an EMBL/GenBank/DDBJ whole genome shotgun (WGS) entry which is preliminary data.</text>
</comment>
<evidence type="ECO:0000313" key="11">
    <source>
        <dbReference type="Proteomes" id="UP001185737"/>
    </source>
</evidence>
<feature type="transmembrane region" description="Helical" evidence="7">
    <location>
        <begin position="213"/>
        <end position="237"/>
    </location>
</feature>
<feature type="transmembrane region" description="Helical" evidence="7">
    <location>
        <begin position="249"/>
        <end position="270"/>
    </location>
</feature>
<feature type="transmembrane region" description="Helical" evidence="7">
    <location>
        <begin position="153"/>
        <end position="175"/>
    </location>
</feature>
<keyword evidence="3" id="KW-1003">Cell membrane</keyword>